<proteinExistence type="predicted"/>
<dbReference type="SUPFAM" id="SSF51338">
    <property type="entry name" value="Composite domain of metallo-dependent hydrolases"/>
    <property type="match status" value="2"/>
</dbReference>
<reference evidence="2" key="1">
    <citation type="submission" date="2021-06" db="EMBL/GenBank/DDBJ databases">
        <title>Comparative genomics, transcriptomics and evolutionary studies reveal genomic signatures of adaptation to plant cell wall in hemibiotrophic fungi.</title>
        <authorList>
            <consortium name="DOE Joint Genome Institute"/>
            <person name="Baroncelli R."/>
            <person name="Diaz J.F."/>
            <person name="Benocci T."/>
            <person name="Peng M."/>
            <person name="Battaglia E."/>
            <person name="Haridas S."/>
            <person name="Andreopoulos W."/>
            <person name="Labutti K."/>
            <person name="Pangilinan J."/>
            <person name="Floch G.L."/>
            <person name="Makela M.R."/>
            <person name="Henrissat B."/>
            <person name="Grigoriev I.V."/>
            <person name="Crouch J.A."/>
            <person name="De Vries R.P."/>
            <person name="Sukno S.A."/>
            <person name="Thon M.R."/>
        </authorList>
    </citation>
    <scope>NUCLEOTIDE SEQUENCE</scope>
    <source>
        <strain evidence="2">CBS 193.32</strain>
    </source>
</reference>
<accession>A0AAJ0AJL1</accession>
<dbReference type="GO" id="GO:0016810">
    <property type="term" value="F:hydrolase activity, acting on carbon-nitrogen (but not peptide) bonds"/>
    <property type="evidence" value="ECO:0007669"/>
    <property type="project" value="InterPro"/>
</dbReference>
<dbReference type="AlphaFoldDB" id="A0AAJ0AJL1"/>
<feature type="domain" description="Amidohydrolase-related" evidence="1">
    <location>
        <begin position="93"/>
        <end position="432"/>
    </location>
</feature>
<comment type="caution">
    <text evidence="2">The sequence shown here is derived from an EMBL/GenBank/DDBJ whole genome shotgun (WGS) entry which is preliminary data.</text>
</comment>
<gene>
    <name evidence="2" type="ORF">BDP55DRAFT_553511</name>
</gene>
<evidence type="ECO:0000313" key="2">
    <source>
        <dbReference type="EMBL" id="KAK1675094.1"/>
    </source>
</evidence>
<dbReference type="InterPro" id="IPR051781">
    <property type="entry name" value="Metallo-dep_Hydrolase"/>
</dbReference>
<dbReference type="CDD" id="cd01299">
    <property type="entry name" value="Met_dep_hydrolase_A"/>
    <property type="match status" value="1"/>
</dbReference>
<dbReference type="Gene3D" id="3.20.20.140">
    <property type="entry name" value="Metal-dependent hydrolases"/>
    <property type="match status" value="1"/>
</dbReference>
<name>A0AAJ0AJL1_9PEZI</name>
<dbReference type="InterPro" id="IPR011059">
    <property type="entry name" value="Metal-dep_hydrolase_composite"/>
</dbReference>
<dbReference type="Proteomes" id="UP001224890">
    <property type="component" value="Unassembled WGS sequence"/>
</dbReference>
<dbReference type="EMBL" id="JAHMHR010000023">
    <property type="protein sequence ID" value="KAK1675094.1"/>
    <property type="molecule type" value="Genomic_DNA"/>
</dbReference>
<keyword evidence="3" id="KW-1185">Reference proteome</keyword>
<dbReference type="SUPFAM" id="SSF51556">
    <property type="entry name" value="Metallo-dependent hydrolases"/>
    <property type="match status" value="1"/>
</dbReference>
<organism evidence="2 3">
    <name type="scientific">Colletotrichum godetiae</name>
    <dbReference type="NCBI Taxonomy" id="1209918"/>
    <lineage>
        <taxon>Eukaryota</taxon>
        <taxon>Fungi</taxon>
        <taxon>Dikarya</taxon>
        <taxon>Ascomycota</taxon>
        <taxon>Pezizomycotina</taxon>
        <taxon>Sordariomycetes</taxon>
        <taxon>Hypocreomycetidae</taxon>
        <taxon>Glomerellales</taxon>
        <taxon>Glomerellaceae</taxon>
        <taxon>Colletotrichum</taxon>
        <taxon>Colletotrichum acutatum species complex</taxon>
    </lineage>
</organism>
<dbReference type="GeneID" id="85453824"/>
<dbReference type="InterPro" id="IPR032466">
    <property type="entry name" value="Metal_Hydrolase"/>
</dbReference>
<protein>
    <submittedName>
        <fullName evidence="2">Amidohydrolase</fullName>
    </submittedName>
</protein>
<evidence type="ECO:0000259" key="1">
    <source>
        <dbReference type="Pfam" id="PF01979"/>
    </source>
</evidence>
<dbReference type="InterPro" id="IPR006680">
    <property type="entry name" value="Amidohydro-rel"/>
</dbReference>
<dbReference type="PANTHER" id="PTHR43135">
    <property type="entry name" value="ALPHA-D-RIBOSE 1-METHYLPHOSPHONATE 5-TRIPHOSPHATE DIPHOSPHATASE"/>
    <property type="match status" value="1"/>
</dbReference>
<dbReference type="Pfam" id="PF01979">
    <property type="entry name" value="Amidohydro_1"/>
    <property type="match status" value="1"/>
</dbReference>
<sequence>MTRHLIERPAQIYSSSLGGSFRPSYTDDDLPVDPSKKTTLTIITTSLLIPGNGEPIKDAALVISSKLIAWVGPQSSIPREYTESPHKSYSIPYLMPGLWDCHAHFNGGSPNAGSSSDPYQVFITEHPAASGARLTRMCWLALQRGYTSLRDVAGMGCEISRAIEDGTIVGPNVYSSGACISQLAGHGDVFSLPAGDVLLNLGCRRAVRLQIRRGAKCIKVMASGGVMSRDDNPLYAQFSPAELETIVEEANRQNRVVAAHVHGKPGIMAAIKAGVTTLEHVSFADRECIDLIKEKGIIYIATRLVMDLLLGTGGKGIPPTAWEKAKLCATNHLVAYKMAIEAGIPIALGTDTGPGFNMAMELEAAVKAGMSNLEAIKAATANGPLSVGGQAPKTGQLKAGYEADVLGLLENPVQDVRVLQKIENVAWVWKGGSLFKGPGIGPWGEDPSSFDEWSAATYIRS</sequence>
<dbReference type="RefSeq" id="XP_060429097.1">
    <property type="nucleotide sequence ID" value="XM_060569298.1"/>
</dbReference>
<dbReference type="InterPro" id="IPR057744">
    <property type="entry name" value="OTAase-like"/>
</dbReference>
<dbReference type="PANTHER" id="PTHR43135:SF3">
    <property type="entry name" value="ALPHA-D-RIBOSE 1-METHYLPHOSPHONATE 5-TRIPHOSPHATE DIPHOSPHATASE"/>
    <property type="match status" value="1"/>
</dbReference>
<evidence type="ECO:0000313" key="3">
    <source>
        <dbReference type="Proteomes" id="UP001224890"/>
    </source>
</evidence>